<dbReference type="GO" id="GO:0031261">
    <property type="term" value="C:DNA replication preinitiation complex"/>
    <property type="evidence" value="ECO:0007669"/>
    <property type="project" value="TreeGrafter"/>
</dbReference>
<feature type="region of interest" description="Disordered" evidence="1">
    <location>
        <begin position="87"/>
        <end position="112"/>
    </location>
</feature>
<feature type="compositionally biased region" description="Basic and acidic residues" evidence="1">
    <location>
        <begin position="930"/>
        <end position="944"/>
    </location>
</feature>
<comment type="caution">
    <text evidence="3">The sequence shown here is derived from an EMBL/GenBank/DDBJ whole genome shotgun (WGS) entry which is preliminary data.</text>
</comment>
<evidence type="ECO:0000256" key="1">
    <source>
        <dbReference type="SAM" id="MobiDB-lite"/>
    </source>
</evidence>
<reference evidence="3 4" key="1">
    <citation type="submission" date="2018-10" db="EMBL/GenBank/DDBJ databases">
        <title>Fifty Aureobasidium pullulans genomes reveal a recombining polyextremotolerant generalist.</title>
        <authorList>
            <person name="Gostincar C."/>
            <person name="Turk M."/>
            <person name="Zajc J."/>
            <person name="Gunde-Cimerman N."/>
        </authorList>
    </citation>
    <scope>NUCLEOTIDE SEQUENCE [LARGE SCALE GENOMIC DNA]</scope>
    <source>
        <strain evidence="3 4">EXF-10751</strain>
    </source>
</reference>
<accession>A0A4S8YUI4</accession>
<dbReference type="PANTHER" id="PTHR28067">
    <property type="entry name" value="DNA REPLICATION REGULATOR SLD3"/>
    <property type="match status" value="1"/>
</dbReference>
<feature type="region of interest" description="Disordered" evidence="1">
    <location>
        <begin position="929"/>
        <end position="960"/>
    </location>
</feature>
<dbReference type="EMBL" id="QZAN01000199">
    <property type="protein sequence ID" value="THW55257.1"/>
    <property type="molecule type" value="Genomic_DNA"/>
</dbReference>
<sequence length="960" mass="106319">MGKWADVQDAMEQILWKESLRGQESWRCEDAGETEKRRSVLTKLGLTVAGRVAKTNERHAKVKRRNVLDDADVLSLILNFNMKRKRDVDAPSPKAPIQSTKPPPRAANPLQKSFSESCLPPLAHSSLPTANLRTSLPQAFIVRSVDNDKPLSFRILSTLPRAALPLSYIDNSESPPRLFSAHLPQLHHDAPSGPPVLIARQEAQPTRALYAVERVGEKRYALCKLAAWLSPTDLNDLASATPKPTPSPTDSPVHTSHASWWQAFSLDIPLTQPPTSRKAPRLSLCRLDSQTVQKTRLPEPDLVPLPVDEPLVAEETCETVDDLLSRFVSQYLDTLYLSKTPLAFFTKGPLSRLRAAFVAGQIDGANLPDLVIFLRNLIHSSSTSDKKYRDKLPELLKDLPSQHDQDHTPTAAKKKKRKRKLKPDKSGLLPEEADSFAKWWYQDEASTPSNETAEQSLKRRAPQLRTREAFMQVVLLLEVLSLEALPEFKTMQENESQTKSKKGDSTMLSLELLVDKLCIWHSLHTADLLGDAPKPKDTAKDGADQLHSFCVEVIIPFYMSRTHEHATFVNKKLGGPGTSTTSRPKHSRKPSEADIKTTSDKKPRRSLARVATESFPQSAKTPRSFSRSATDSQVVPIKRETPDIPLSSVPVRRDSQPALARKNEVLEKHRLRQREVDFGAIAAANEAKAKKRQEVEQKLKDAISTLKRPSRATVSGEFVDALEQRKRMAEGRARPPLSKRTSSTAQVAATPKNGHKTSAITATPHHIPGPSFVCPYVPSSGPSLIPSSNVKQKSLSFAHFSPLNEASDDEDAIPATDNRPRHKNALAATPSKPRVGFASLPGASPDEEEERLNPHLGQDRGDSSPLRESPTLLKTPSKPQRHRFSITPSKPTPPLNFGKGKAKEIVAVTPQKVPASVMLKHHLGSLPRLTEQRKVEEPVAKDQSDDIYAALGWDDDLDDD</sequence>
<feature type="compositionally biased region" description="Basic and acidic residues" evidence="1">
    <location>
        <begin position="589"/>
        <end position="601"/>
    </location>
</feature>
<feature type="compositionally biased region" description="Basic and acidic residues" evidence="1">
    <location>
        <begin position="722"/>
        <end position="733"/>
    </location>
</feature>
<feature type="domain" description="DNA replication regulator Sld3 C-terminal" evidence="2">
    <location>
        <begin position="322"/>
        <end position="832"/>
    </location>
</feature>
<feature type="region of interest" description="Disordered" evidence="1">
    <location>
        <begin position="569"/>
        <end position="655"/>
    </location>
</feature>
<dbReference type="InterPro" id="IPR013948">
    <property type="entry name" value="DNA_replication_reg_Sld3_C"/>
</dbReference>
<feature type="compositionally biased region" description="Basic and acidic residues" evidence="1">
    <location>
        <begin position="851"/>
        <end position="862"/>
    </location>
</feature>
<dbReference type="Proteomes" id="UP000310421">
    <property type="component" value="Unassembled WGS sequence"/>
</dbReference>
<feature type="compositionally biased region" description="Polar residues" evidence="1">
    <location>
        <begin position="614"/>
        <end position="633"/>
    </location>
</feature>
<name>A0A4S8YUI4_AURPU</name>
<evidence type="ECO:0000259" key="2">
    <source>
        <dbReference type="Pfam" id="PF08639"/>
    </source>
</evidence>
<dbReference type="Pfam" id="PF08639">
    <property type="entry name" value="Sld3_STD"/>
    <property type="match status" value="1"/>
</dbReference>
<dbReference type="AlphaFoldDB" id="A0A4S8YUI4"/>
<feature type="compositionally biased region" description="Basic and acidic residues" evidence="1">
    <location>
        <begin position="397"/>
        <end position="407"/>
    </location>
</feature>
<dbReference type="Gene3D" id="1.20.58.2130">
    <property type="match status" value="1"/>
</dbReference>
<dbReference type="InterPro" id="IPR042511">
    <property type="entry name" value="Sld3"/>
</dbReference>
<organism evidence="3 4">
    <name type="scientific">Aureobasidium pullulans</name>
    <name type="common">Black yeast</name>
    <name type="synonym">Pullularia pullulans</name>
    <dbReference type="NCBI Taxonomy" id="5580"/>
    <lineage>
        <taxon>Eukaryota</taxon>
        <taxon>Fungi</taxon>
        <taxon>Dikarya</taxon>
        <taxon>Ascomycota</taxon>
        <taxon>Pezizomycotina</taxon>
        <taxon>Dothideomycetes</taxon>
        <taxon>Dothideomycetidae</taxon>
        <taxon>Dothideales</taxon>
        <taxon>Saccotheciaceae</taxon>
        <taxon>Aureobasidium</taxon>
    </lineage>
</organism>
<protein>
    <recommendedName>
        <fullName evidence="2">DNA replication regulator Sld3 C-terminal domain-containing protein</fullName>
    </recommendedName>
</protein>
<feature type="region of interest" description="Disordered" evidence="1">
    <location>
        <begin position="805"/>
        <end position="898"/>
    </location>
</feature>
<feature type="region of interest" description="Disordered" evidence="1">
    <location>
        <begin position="717"/>
        <end position="755"/>
    </location>
</feature>
<proteinExistence type="predicted"/>
<dbReference type="PANTHER" id="PTHR28067:SF1">
    <property type="entry name" value="DNA REPLICATION REGULATOR SLD3"/>
    <property type="match status" value="1"/>
</dbReference>
<evidence type="ECO:0000313" key="3">
    <source>
        <dbReference type="EMBL" id="THW55257.1"/>
    </source>
</evidence>
<gene>
    <name evidence="3" type="ORF">D6D20_09616</name>
</gene>
<feature type="compositionally biased region" description="Basic residues" evidence="1">
    <location>
        <begin position="412"/>
        <end position="422"/>
    </location>
</feature>
<feature type="region of interest" description="Disordered" evidence="1">
    <location>
        <begin position="397"/>
        <end position="428"/>
    </location>
</feature>
<dbReference type="GO" id="GO:0006270">
    <property type="term" value="P:DNA replication initiation"/>
    <property type="evidence" value="ECO:0007669"/>
    <property type="project" value="InterPro"/>
</dbReference>
<evidence type="ECO:0000313" key="4">
    <source>
        <dbReference type="Proteomes" id="UP000310421"/>
    </source>
</evidence>